<proteinExistence type="predicted"/>
<dbReference type="Proteomes" id="UP000269945">
    <property type="component" value="Unassembled WGS sequence"/>
</dbReference>
<protein>
    <submittedName>
        <fullName evidence="1">Uncharacterized protein</fullName>
    </submittedName>
</protein>
<accession>A0A9X9LHK0</accession>
<dbReference type="AlphaFoldDB" id="A0A9X9LHK0"/>
<dbReference type="EMBL" id="CYRY02003669">
    <property type="protein sequence ID" value="VCW68263.1"/>
    <property type="molecule type" value="Genomic_DNA"/>
</dbReference>
<comment type="caution">
    <text evidence="1">The sequence shown here is derived from an EMBL/GenBank/DDBJ whole genome shotgun (WGS) entry which is preliminary data.</text>
</comment>
<evidence type="ECO:0000313" key="1">
    <source>
        <dbReference type="EMBL" id="VCW68263.1"/>
    </source>
</evidence>
<reference evidence="1 2" key="1">
    <citation type="submission" date="2018-10" db="EMBL/GenBank/DDBJ databases">
        <authorList>
            <person name="Ekblom R."/>
            <person name="Jareborg N."/>
        </authorList>
    </citation>
    <scope>NUCLEOTIDE SEQUENCE [LARGE SCALE GENOMIC DNA]</scope>
    <source>
        <tissue evidence="1">Muscle</tissue>
    </source>
</reference>
<keyword evidence="2" id="KW-1185">Reference proteome</keyword>
<organism evidence="1 2">
    <name type="scientific">Gulo gulo</name>
    <name type="common">Wolverine</name>
    <name type="synonym">Gluton</name>
    <dbReference type="NCBI Taxonomy" id="48420"/>
    <lineage>
        <taxon>Eukaryota</taxon>
        <taxon>Metazoa</taxon>
        <taxon>Chordata</taxon>
        <taxon>Craniata</taxon>
        <taxon>Vertebrata</taxon>
        <taxon>Euteleostomi</taxon>
        <taxon>Mammalia</taxon>
        <taxon>Eutheria</taxon>
        <taxon>Laurasiatheria</taxon>
        <taxon>Carnivora</taxon>
        <taxon>Caniformia</taxon>
        <taxon>Musteloidea</taxon>
        <taxon>Mustelidae</taxon>
        <taxon>Guloninae</taxon>
        <taxon>Gulo</taxon>
    </lineage>
</organism>
<gene>
    <name evidence="1" type="ORF">BN2614_LOCUS5</name>
</gene>
<evidence type="ECO:0000313" key="2">
    <source>
        <dbReference type="Proteomes" id="UP000269945"/>
    </source>
</evidence>
<sequence length="132" mass="14147">MLVNGAVYEWTRCTGQWKTEEPPAREDRHPPASAPCGVLPGLPLACTSGGLGPPAWTTSTVWKLISAISPVSSMTKVLPLSLCLDSDIQYCLPCNSSHPLHLLTAFPENTSLNRGEAGMCSHHCDSLYTIAI</sequence>
<name>A0A9X9LHK0_GULGU</name>